<accession>A0ABM5G4K7</accession>
<reference evidence="3" key="1">
    <citation type="submission" date="2025-08" db="UniProtKB">
        <authorList>
            <consortium name="RefSeq"/>
        </authorList>
    </citation>
    <scope>IDENTIFICATION</scope>
</reference>
<evidence type="ECO:0000256" key="1">
    <source>
        <dbReference type="SAM" id="MobiDB-lite"/>
    </source>
</evidence>
<feature type="compositionally biased region" description="Pro residues" evidence="1">
    <location>
        <begin position="31"/>
        <end position="40"/>
    </location>
</feature>
<protein>
    <submittedName>
        <fullName evidence="3">Uncharacterized protein</fullName>
    </submittedName>
</protein>
<feature type="region of interest" description="Disordered" evidence="1">
    <location>
        <begin position="200"/>
        <end position="254"/>
    </location>
</feature>
<gene>
    <name evidence="3" type="primary">LOC140706422</name>
</gene>
<keyword evidence="2" id="KW-1185">Reference proteome</keyword>
<name>A0ABM5G4K7_9SAUR</name>
<evidence type="ECO:0000313" key="2">
    <source>
        <dbReference type="Proteomes" id="UP001652642"/>
    </source>
</evidence>
<dbReference type="Proteomes" id="UP001652642">
    <property type="component" value="Chromosome 4"/>
</dbReference>
<feature type="region of interest" description="Disordered" evidence="1">
    <location>
        <begin position="87"/>
        <end position="113"/>
    </location>
</feature>
<organism evidence="2 3">
    <name type="scientific">Pogona vitticeps</name>
    <name type="common">central bearded dragon</name>
    <dbReference type="NCBI Taxonomy" id="103695"/>
    <lineage>
        <taxon>Eukaryota</taxon>
        <taxon>Metazoa</taxon>
        <taxon>Chordata</taxon>
        <taxon>Craniata</taxon>
        <taxon>Vertebrata</taxon>
        <taxon>Euteleostomi</taxon>
        <taxon>Lepidosauria</taxon>
        <taxon>Squamata</taxon>
        <taxon>Bifurcata</taxon>
        <taxon>Unidentata</taxon>
        <taxon>Episquamata</taxon>
        <taxon>Toxicofera</taxon>
        <taxon>Iguania</taxon>
        <taxon>Acrodonta</taxon>
        <taxon>Agamidae</taxon>
        <taxon>Amphibolurinae</taxon>
        <taxon>Pogona</taxon>
    </lineage>
</organism>
<feature type="compositionally biased region" description="Basic and acidic residues" evidence="1">
    <location>
        <begin position="297"/>
        <end position="309"/>
    </location>
</feature>
<dbReference type="RefSeq" id="XP_072852578.1">
    <property type="nucleotide sequence ID" value="XM_072996477.1"/>
</dbReference>
<sequence length="341" mass="38744">MAPRPRRNRKAKWWRLLCCFSSITKEEEAPEAPPASPPEPTNVTYEVEGNSSPRDFLDREETIDDIRSINNKGWTPSPTSDMTFCLSASEPRKNETYDVEESSGPLVDQDQQDTLDDVSSIKDEEWFPSPNSARIFSLSASEPRKNVTYDVAENSNTLDSRDQQDTLDDVSSIKDEKWFPSPNSASILQTQRNQTFTVEESFSVWDSSEEQGTHDDLGSVPEEACLPSPHPTRVPEPREGAFTEDESPSPSDSLEEIIRSLEMMEREPLFSAERVPEPKEGAFTEDESPSSSDSLEEIIRSLEKMEREPMFSPGRYRTFSRKAPKNHSTFPKKEGWPFLFT</sequence>
<evidence type="ECO:0000313" key="3">
    <source>
        <dbReference type="RefSeq" id="XP_072852578.1"/>
    </source>
</evidence>
<feature type="region of interest" description="Disordered" evidence="1">
    <location>
        <begin position="271"/>
        <end position="341"/>
    </location>
</feature>
<feature type="compositionally biased region" description="Basic and acidic residues" evidence="1">
    <location>
        <begin position="271"/>
        <end position="282"/>
    </location>
</feature>
<feature type="region of interest" description="Disordered" evidence="1">
    <location>
        <begin position="25"/>
        <end position="55"/>
    </location>
</feature>
<feature type="compositionally biased region" description="Polar residues" evidence="1">
    <location>
        <begin position="41"/>
        <end position="53"/>
    </location>
</feature>
<proteinExistence type="predicted"/>
<dbReference type="GeneID" id="140706422"/>